<protein>
    <recommendedName>
        <fullName evidence="3">HTH marR-type domain-containing protein</fullName>
    </recommendedName>
</protein>
<proteinExistence type="predicted"/>
<dbReference type="Proteomes" id="UP001438189">
    <property type="component" value="Unassembled WGS sequence"/>
</dbReference>
<organism evidence="1 2">
    <name type="scientific">Agrobacterium radiobacter</name>
    <dbReference type="NCBI Taxonomy" id="362"/>
    <lineage>
        <taxon>Bacteria</taxon>
        <taxon>Pseudomonadati</taxon>
        <taxon>Pseudomonadota</taxon>
        <taxon>Alphaproteobacteria</taxon>
        <taxon>Hyphomicrobiales</taxon>
        <taxon>Rhizobiaceae</taxon>
        <taxon>Rhizobium/Agrobacterium group</taxon>
        <taxon>Agrobacterium</taxon>
        <taxon>Agrobacterium tumefaciens complex</taxon>
    </lineage>
</organism>
<dbReference type="AlphaFoldDB" id="A0ABD5LML1"/>
<dbReference type="InterPro" id="IPR036388">
    <property type="entry name" value="WH-like_DNA-bd_sf"/>
</dbReference>
<dbReference type="EMBL" id="JBETME010000008">
    <property type="protein sequence ID" value="MES4992403.1"/>
    <property type="molecule type" value="Genomic_DNA"/>
</dbReference>
<sequence>MIDSITPDTLVAEFLLALENVPGVSVRISEQEAAFEPYRADYLIGATIGGRDVLLVAEVKRTAYPRDVREAIWQLRNVILHMDMKADIVVPVVIADTISPGGRSQLQNEAVGFFDRSGSLYVPAPGAFLYVEKPARKQQARKLTSLFVGRRAQTLHAVWLTAGHWFGVHEIAERASVSPTTVSQTLIALERTEWVEVRGSGPAKERRLSSPRALLDAWAAHQSNVKPKPLRHYYARASEVGELVRRLDRACDDHDLAYEITGLMGGQVHAPHLSNVTQVHCRLQAGHAQEAVLETIDARPVREGWNLALVEQGSHDPFVFRQRIDDAWFADPLQTYLDLLQAGGRSKELAEHLRLEKLGV</sequence>
<gene>
    <name evidence="1" type="ORF">ABVB70_18865</name>
</gene>
<name>A0ABD5LML1_AGRRD</name>
<dbReference type="Gene3D" id="1.10.10.10">
    <property type="entry name" value="Winged helix-like DNA-binding domain superfamily/Winged helix DNA-binding domain"/>
    <property type="match status" value="1"/>
</dbReference>
<evidence type="ECO:0008006" key="3">
    <source>
        <dbReference type="Google" id="ProtNLM"/>
    </source>
</evidence>
<dbReference type="SUPFAM" id="SSF46785">
    <property type="entry name" value="Winged helix' DNA-binding domain"/>
    <property type="match status" value="1"/>
</dbReference>
<dbReference type="InterPro" id="IPR036390">
    <property type="entry name" value="WH_DNA-bd_sf"/>
</dbReference>
<evidence type="ECO:0000313" key="2">
    <source>
        <dbReference type="Proteomes" id="UP001438189"/>
    </source>
</evidence>
<dbReference type="RefSeq" id="WP_353574363.1">
    <property type="nucleotide sequence ID" value="NZ_JBETME010000008.1"/>
</dbReference>
<comment type="caution">
    <text evidence="1">The sequence shown here is derived from an EMBL/GenBank/DDBJ whole genome shotgun (WGS) entry which is preliminary data.</text>
</comment>
<evidence type="ECO:0000313" key="1">
    <source>
        <dbReference type="EMBL" id="MES4992403.1"/>
    </source>
</evidence>
<accession>A0ABD5LML1</accession>
<reference evidence="1 2" key="1">
    <citation type="submission" date="2024-06" db="EMBL/GenBank/DDBJ databases">
        <title>Genome sequencing of Agrobacterium spp. from tobacco in Serbia.</title>
        <authorList>
            <person name="Ilicic R.J."/>
            <person name="Studholme D.J."/>
            <person name="Jelusic A."/>
            <person name="Barac G."/>
            <person name="Bagi F."/>
            <person name="Popovic Milovanovic T."/>
        </authorList>
    </citation>
    <scope>NUCLEOTIDE SEQUENCE [LARGE SCALE GENOMIC DNA]</scope>
    <source>
        <strain evidence="1 2">DA1</strain>
    </source>
</reference>